<evidence type="ECO:0000313" key="1">
    <source>
        <dbReference type="EMBL" id="RYR03133.1"/>
    </source>
</evidence>
<dbReference type="Proteomes" id="UP000289738">
    <property type="component" value="Chromosome B06"/>
</dbReference>
<protein>
    <submittedName>
        <fullName evidence="1">Uncharacterized protein</fullName>
    </submittedName>
</protein>
<gene>
    <name evidence="1" type="ORF">Ahy_B06g081969</name>
</gene>
<sequence>MLSNRTTTVTAVRAAEMPCLDVANPLSEMQAIDQVARLLSGFLGSLGVDFQHFPINEDS</sequence>
<dbReference type="AlphaFoldDB" id="A0A444YMF5"/>
<keyword evidence="2" id="KW-1185">Reference proteome</keyword>
<evidence type="ECO:0000313" key="2">
    <source>
        <dbReference type="Proteomes" id="UP000289738"/>
    </source>
</evidence>
<reference evidence="1 2" key="1">
    <citation type="submission" date="2019-01" db="EMBL/GenBank/DDBJ databases">
        <title>Sequencing of cultivated peanut Arachis hypogaea provides insights into genome evolution and oil improvement.</title>
        <authorList>
            <person name="Chen X."/>
        </authorList>
    </citation>
    <scope>NUCLEOTIDE SEQUENCE [LARGE SCALE GENOMIC DNA]</scope>
    <source>
        <strain evidence="2">cv. Fuhuasheng</strain>
        <tissue evidence="1">Leaves</tissue>
    </source>
</reference>
<organism evidence="1 2">
    <name type="scientific">Arachis hypogaea</name>
    <name type="common">Peanut</name>
    <dbReference type="NCBI Taxonomy" id="3818"/>
    <lineage>
        <taxon>Eukaryota</taxon>
        <taxon>Viridiplantae</taxon>
        <taxon>Streptophyta</taxon>
        <taxon>Embryophyta</taxon>
        <taxon>Tracheophyta</taxon>
        <taxon>Spermatophyta</taxon>
        <taxon>Magnoliopsida</taxon>
        <taxon>eudicotyledons</taxon>
        <taxon>Gunneridae</taxon>
        <taxon>Pentapetalae</taxon>
        <taxon>rosids</taxon>
        <taxon>fabids</taxon>
        <taxon>Fabales</taxon>
        <taxon>Fabaceae</taxon>
        <taxon>Papilionoideae</taxon>
        <taxon>50 kb inversion clade</taxon>
        <taxon>dalbergioids sensu lato</taxon>
        <taxon>Dalbergieae</taxon>
        <taxon>Pterocarpus clade</taxon>
        <taxon>Arachis</taxon>
    </lineage>
</organism>
<comment type="caution">
    <text evidence="1">The sequence shown here is derived from an EMBL/GenBank/DDBJ whole genome shotgun (WGS) entry which is preliminary data.</text>
</comment>
<proteinExistence type="predicted"/>
<accession>A0A444YMF5</accession>
<dbReference type="EMBL" id="SDMP01000016">
    <property type="protein sequence ID" value="RYR03133.1"/>
    <property type="molecule type" value="Genomic_DNA"/>
</dbReference>
<name>A0A444YMF5_ARAHY</name>